<organism evidence="2 3">
    <name type="scientific">Cystobacter fuscus</name>
    <dbReference type="NCBI Taxonomy" id="43"/>
    <lineage>
        <taxon>Bacteria</taxon>
        <taxon>Pseudomonadati</taxon>
        <taxon>Myxococcota</taxon>
        <taxon>Myxococcia</taxon>
        <taxon>Myxococcales</taxon>
        <taxon>Cystobacterineae</taxon>
        <taxon>Archangiaceae</taxon>
        <taxon>Cystobacter</taxon>
    </lineage>
</organism>
<dbReference type="KEGG" id="cfus:CYFUS_009372"/>
<reference evidence="2 3" key="1">
    <citation type="submission" date="2017-06" db="EMBL/GenBank/DDBJ databases">
        <title>Sequencing and comparative analysis of myxobacterial genomes.</title>
        <authorList>
            <person name="Rupp O."/>
            <person name="Goesmann A."/>
            <person name="Sogaard-Andersen L."/>
        </authorList>
    </citation>
    <scope>NUCLEOTIDE SEQUENCE [LARGE SCALE GENOMIC DNA]</scope>
    <source>
        <strain evidence="2 3">DSM 52655</strain>
    </source>
</reference>
<feature type="chain" id="PRO_5012400040" description="Lipoprotein" evidence="1">
    <location>
        <begin position="29"/>
        <end position="95"/>
    </location>
</feature>
<gene>
    <name evidence="2" type="ORF">CYFUS_009372</name>
</gene>
<protein>
    <recommendedName>
        <fullName evidence="4">Lipoprotein</fullName>
    </recommendedName>
</protein>
<accession>A0A250JKG7</accession>
<dbReference type="EMBL" id="CP022098">
    <property type="protein sequence ID" value="ATB43891.1"/>
    <property type="molecule type" value="Genomic_DNA"/>
</dbReference>
<keyword evidence="1" id="KW-0732">Signal</keyword>
<evidence type="ECO:0000313" key="3">
    <source>
        <dbReference type="Proteomes" id="UP000217257"/>
    </source>
</evidence>
<dbReference type="AlphaFoldDB" id="A0A250JKG7"/>
<sequence length="95" mass="10397">MNRNMLLFLIVFIVGCAAGMSMDSRALAQGTPAPTPAPSSPPLQKWEYFCERNVNDREVNETANRAGQKGWELVGVTSTNITIGNLLACYKRPVP</sequence>
<name>A0A250JKG7_9BACT</name>
<dbReference type="PROSITE" id="PS51257">
    <property type="entry name" value="PROKAR_LIPOPROTEIN"/>
    <property type="match status" value="1"/>
</dbReference>
<evidence type="ECO:0008006" key="4">
    <source>
        <dbReference type="Google" id="ProtNLM"/>
    </source>
</evidence>
<proteinExistence type="predicted"/>
<dbReference type="RefSeq" id="WP_095991239.1">
    <property type="nucleotide sequence ID" value="NZ_CP022098.1"/>
</dbReference>
<dbReference type="Proteomes" id="UP000217257">
    <property type="component" value="Chromosome"/>
</dbReference>
<feature type="signal peptide" evidence="1">
    <location>
        <begin position="1"/>
        <end position="28"/>
    </location>
</feature>
<evidence type="ECO:0000313" key="2">
    <source>
        <dbReference type="EMBL" id="ATB43891.1"/>
    </source>
</evidence>
<evidence type="ECO:0000256" key="1">
    <source>
        <dbReference type="SAM" id="SignalP"/>
    </source>
</evidence>